<dbReference type="STRING" id="1499967.U27_03091"/>
<feature type="domain" description="DUF362" evidence="1">
    <location>
        <begin position="47"/>
        <end position="252"/>
    </location>
</feature>
<organism evidence="2 3">
    <name type="scientific">Vecturithrix granuli</name>
    <dbReference type="NCBI Taxonomy" id="1499967"/>
    <lineage>
        <taxon>Bacteria</taxon>
        <taxon>Candidatus Moduliflexota</taxon>
        <taxon>Candidatus Vecturitrichia</taxon>
        <taxon>Candidatus Vecturitrichales</taxon>
        <taxon>Candidatus Vecturitrichaceae</taxon>
        <taxon>Candidatus Vecturithrix</taxon>
    </lineage>
</organism>
<proteinExistence type="predicted"/>
<dbReference type="HOGENOM" id="CLU_047797_0_0_0"/>
<dbReference type="eggNOG" id="COG2006">
    <property type="taxonomic scope" value="Bacteria"/>
</dbReference>
<reference evidence="2 3" key="1">
    <citation type="journal article" date="2015" name="PeerJ">
        <title>First genomic representation of candidate bacterial phylum KSB3 points to enhanced environmental sensing as a trigger of wastewater bulking.</title>
        <authorList>
            <person name="Sekiguchi Y."/>
            <person name="Ohashi A."/>
            <person name="Parks D.H."/>
            <person name="Yamauchi T."/>
            <person name="Tyson G.W."/>
            <person name="Hugenholtz P."/>
        </authorList>
    </citation>
    <scope>NUCLEOTIDE SEQUENCE [LARGE SCALE GENOMIC DNA]</scope>
</reference>
<accession>A0A081BUX4</accession>
<evidence type="ECO:0000259" key="1">
    <source>
        <dbReference type="Pfam" id="PF04015"/>
    </source>
</evidence>
<dbReference type="EMBL" id="DF820464">
    <property type="protein sequence ID" value="GAK56129.1"/>
    <property type="molecule type" value="Genomic_DNA"/>
</dbReference>
<gene>
    <name evidence="2" type="ORF">U27_03091</name>
</gene>
<dbReference type="AlphaFoldDB" id="A0A081BUX4"/>
<sequence length="404" mass="43304">MRSYTVADSPFRPADPTVYVMGGCGPYANTRAALMHIDLSLARGKRVLLKPNAGRMASAGSGIVTHPQVIAAAIDAFLEAGAEVAVGESPIVGVNALEAFAAMGVTEIAQTRNCPLLDMDTRPFVEVAIPGGIAIQTLNVCPEVFEYDLIVSLPVMKMHMHTGVTLAVKNMKGCLWRRSKVKLHMLPPVEGYQEKPIDIAIADMASVLRPHLAIIDGTVGMEGLGPSAGQKKSLDVVVVSADAFAADAVACRLMGTQAEHIPHLRIGAERGCGVIDLDQITVFPEDWRIWSDPFCPPPQNLTLEFPNITILDRNSCSACQSTLLLFLKRYGTRIFDYFPNGADIHFAIGKGHDQVPEGTLCIGNCTLRHQNSGIFIPGCPPVASQILTVLSGKPSVDTEDKGEL</sequence>
<dbReference type="InterPro" id="IPR007160">
    <property type="entry name" value="DUF362"/>
</dbReference>
<keyword evidence="3" id="KW-1185">Reference proteome</keyword>
<dbReference type="Proteomes" id="UP000030661">
    <property type="component" value="Unassembled WGS sequence"/>
</dbReference>
<evidence type="ECO:0000313" key="3">
    <source>
        <dbReference type="Proteomes" id="UP000030661"/>
    </source>
</evidence>
<evidence type="ECO:0000313" key="2">
    <source>
        <dbReference type="EMBL" id="GAK56129.1"/>
    </source>
</evidence>
<protein>
    <recommendedName>
        <fullName evidence="1">DUF362 domain-containing protein</fullName>
    </recommendedName>
</protein>
<dbReference type="Pfam" id="PF04015">
    <property type="entry name" value="DUF362"/>
    <property type="match status" value="1"/>
</dbReference>
<name>A0A081BUX4_VECG1</name>